<dbReference type="RefSeq" id="WP_146269032.1">
    <property type="nucleotide sequence ID" value="NZ_VOEI01000001.1"/>
</dbReference>
<organism evidence="1 2">
    <name type="scientific">Mucilaginibacter achroorhodeus</name>
    <dbReference type="NCBI Taxonomy" id="2599294"/>
    <lineage>
        <taxon>Bacteria</taxon>
        <taxon>Pseudomonadati</taxon>
        <taxon>Bacteroidota</taxon>
        <taxon>Sphingobacteriia</taxon>
        <taxon>Sphingobacteriales</taxon>
        <taxon>Sphingobacteriaceae</taxon>
        <taxon>Mucilaginibacter</taxon>
    </lineage>
</organism>
<protein>
    <submittedName>
        <fullName evidence="1">Uncharacterized protein</fullName>
    </submittedName>
</protein>
<dbReference type="Proteomes" id="UP000318010">
    <property type="component" value="Unassembled WGS sequence"/>
</dbReference>
<evidence type="ECO:0000313" key="2">
    <source>
        <dbReference type="Proteomes" id="UP000318010"/>
    </source>
</evidence>
<keyword evidence="2" id="KW-1185">Reference proteome</keyword>
<dbReference type="OrthoDB" id="6656969at2"/>
<gene>
    <name evidence="1" type="ORF">FPZ42_03205</name>
</gene>
<evidence type="ECO:0000313" key="1">
    <source>
        <dbReference type="EMBL" id="TWR28236.1"/>
    </source>
</evidence>
<name>A0A563UA97_9SPHI</name>
<proteinExistence type="predicted"/>
<accession>A0A563UA97</accession>
<comment type="caution">
    <text evidence="1">The sequence shown here is derived from an EMBL/GenBank/DDBJ whole genome shotgun (WGS) entry which is preliminary data.</text>
</comment>
<dbReference type="EMBL" id="VOEI01000001">
    <property type="protein sequence ID" value="TWR28236.1"/>
    <property type="molecule type" value="Genomic_DNA"/>
</dbReference>
<dbReference type="AlphaFoldDB" id="A0A563UA97"/>
<sequence length="211" mass="25477">MLKLYNSNKKKIRGWKRRLKYIDRWGKIIAIPSLVTFNKTGYDYERCYLPSFYKLIRRQPPLWVYKIIIGKFITAFNQWESIFKSHGSPFDLILWLYDPAYIQSEIICYKIDQIGEHKRFYWESKLSKPFPFQKLFSPFYDLEQFEWILGDDSNIIFQSEIEDDGLDVNDYLKEGYTKHLHAQHGVYYEKRNGDIWIGRRKLVKDSNTNAN</sequence>
<reference evidence="1 2" key="1">
    <citation type="submission" date="2019-07" db="EMBL/GenBank/DDBJ databases">
        <authorList>
            <person name="Kim J."/>
        </authorList>
    </citation>
    <scope>NUCLEOTIDE SEQUENCE [LARGE SCALE GENOMIC DNA]</scope>
    <source>
        <strain evidence="1 2">MJ1a</strain>
    </source>
</reference>